<organism evidence="1 2">
    <name type="scientific">Pieris macdunnoughi</name>
    <dbReference type="NCBI Taxonomy" id="345717"/>
    <lineage>
        <taxon>Eukaryota</taxon>
        <taxon>Metazoa</taxon>
        <taxon>Ecdysozoa</taxon>
        <taxon>Arthropoda</taxon>
        <taxon>Hexapoda</taxon>
        <taxon>Insecta</taxon>
        <taxon>Pterygota</taxon>
        <taxon>Neoptera</taxon>
        <taxon>Endopterygota</taxon>
        <taxon>Lepidoptera</taxon>
        <taxon>Glossata</taxon>
        <taxon>Ditrysia</taxon>
        <taxon>Papilionoidea</taxon>
        <taxon>Pieridae</taxon>
        <taxon>Pierinae</taxon>
        <taxon>Pieris</taxon>
    </lineage>
</organism>
<sequence>MKNLMGLPSWSRGLEAAEAARARLVRWACGEPAPEPDPPRKKMPHALRRRWPMCPCLQNDEPPEITYCVVGGEGGLALQAVTPTHPMPSQDELDAKFAELVVSKALFFNLSVTIYGEANEELRSMVFFYKSNTH</sequence>
<dbReference type="Proteomes" id="UP000663880">
    <property type="component" value="Unassembled WGS sequence"/>
</dbReference>
<dbReference type="AlphaFoldDB" id="A0A821SM88"/>
<protein>
    <submittedName>
        <fullName evidence="1">Uncharacterized protein</fullName>
    </submittedName>
</protein>
<evidence type="ECO:0000313" key="1">
    <source>
        <dbReference type="EMBL" id="CAF4856815.1"/>
    </source>
</evidence>
<evidence type="ECO:0000313" key="2">
    <source>
        <dbReference type="Proteomes" id="UP000663880"/>
    </source>
</evidence>
<name>A0A821SM88_9NEOP</name>
<comment type="caution">
    <text evidence="1">The sequence shown here is derived from an EMBL/GenBank/DDBJ whole genome shotgun (WGS) entry which is preliminary data.</text>
</comment>
<proteinExistence type="predicted"/>
<reference evidence="1" key="1">
    <citation type="submission" date="2021-02" db="EMBL/GenBank/DDBJ databases">
        <authorList>
            <person name="Steward A R."/>
        </authorList>
    </citation>
    <scope>NUCLEOTIDE SEQUENCE</scope>
</reference>
<gene>
    <name evidence="1" type="ORF">PMACD_LOCUS7550</name>
</gene>
<keyword evidence="2" id="KW-1185">Reference proteome</keyword>
<accession>A0A821SM88</accession>
<dbReference type="OrthoDB" id="1104827at2759"/>
<dbReference type="EMBL" id="CAJOBZ010000018">
    <property type="protein sequence ID" value="CAF4856815.1"/>
    <property type="molecule type" value="Genomic_DNA"/>
</dbReference>